<proteinExistence type="predicted"/>
<feature type="compositionally biased region" description="Low complexity" evidence="1">
    <location>
        <begin position="195"/>
        <end position="212"/>
    </location>
</feature>
<evidence type="ECO:0000313" key="2">
    <source>
        <dbReference type="EMBL" id="KAH7306297.1"/>
    </source>
</evidence>
<feature type="region of interest" description="Disordered" evidence="1">
    <location>
        <begin position="192"/>
        <end position="212"/>
    </location>
</feature>
<evidence type="ECO:0000313" key="3">
    <source>
        <dbReference type="Proteomes" id="UP000825935"/>
    </source>
</evidence>
<protein>
    <submittedName>
        <fullName evidence="2">Uncharacterized protein</fullName>
    </submittedName>
</protein>
<dbReference type="Pfam" id="PF12023">
    <property type="entry name" value="DUF3511"/>
    <property type="match status" value="1"/>
</dbReference>
<dbReference type="InterPro" id="IPR021899">
    <property type="entry name" value="DUF3511"/>
</dbReference>
<name>A0A8T2S4D4_CERRI</name>
<dbReference type="PANTHER" id="PTHR33193:SF71">
    <property type="entry name" value="OS02G0223700 PROTEIN"/>
    <property type="match status" value="1"/>
</dbReference>
<dbReference type="PANTHER" id="PTHR33193">
    <property type="entry name" value="DOMAIN PROTEIN, PUTATIVE (DUF3511)-RELATED"/>
    <property type="match status" value="1"/>
</dbReference>
<reference evidence="2" key="1">
    <citation type="submission" date="2021-08" db="EMBL/GenBank/DDBJ databases">
        <title>WGS assembly of Ceratopteris richardii.</title>
        <authorList>
            <person name="Marchant D.B."/>
            <person name="Chen G."/>
            <person name="Jenkins J."/>
            <person name="Shu S."/>
            <person name="Leebens-Mack J."/>
            <person name="Grimwood J."/>
            <person name="Schmutz J."/>
            <person name="Soltis P."/>
            <person name="Soltis D."/>
            <person name="Chen Z.-H."/>
        </authorList>
    </citation>
    <scope>NUCLEOTIDE SEQUENCE</scope>
    <source>
        <strain evidence="2">Whitten #5841</strain>
        <tissue evidence="2">Leaf</tissue>
    </source>
</reference>
<accession>A0A8T2S4D4</accession>
<gene>
    <name evidence="2" type="ORF">KP509_22G005200</name>
</gene>
<sequence>MSETSLQDAGRLGKQLQGQAASSAIGNSFRQMDGGRSLAPPQASIATRSYSDIGPHSIAKLGAFYQAEKFGDGTAYVGGTGVGGGLRAGGAMKVEVGQNPVGDALFFQQYNKLYGMMEEEKGAPGYYACSNGGREVGRGGAGSWSLRLDPEVKRRGRLASYRAISFEAKMKSSVKKSFKWVKERCASLVSRHQPHPAATAPMDPTTTSLADY</sequence>
<dbReference type="EMBL" id="CM035427">
    <property type="protein sequence ID" value="KAH7306297.1"/>
    <property type="molecule type" value="Genomic_DNA"/>
</dbReference>
<dbReference type="Proteomes" id="UP000825935">
    <property type="component" value="Chromosome 22"/>
</dbReference>
<dbReference type="AlphaFoldDB" id="A0A8T2S4D4"/>
<dbReference type="OrthoDB" id="1677478at2759"/>
<keyword evidence="3" id="KW-1185">Reference proteome</keyword>
<organism evidence="2 3">
    <name type="scientific">Ceratopteris richardii</name>
    <name type="common">Triangle waterfern</name>
    <dbReference type="NCBI Taxonomy" id="49495"/>
    <lineage>
        <taxon>Eukaryota</taxon>
        <taxon>Viridiplantae</taxon>
        <taxon>Streptophyta</taxon>
        <taxon>Embryophyta</taxon>
        <taxon>Tracheophyta</taxon>
        <taxon>Polypodiopsida</taxon>
        <taxon>Polypodiidae</taxon>
        <taxon>Polypodiales</taxon>
        <taxon>Pteridineae</taxon>
        <taxon>Pteridaceae</taxon>
        <taxon>Parkerioideae</taxon>
        <taxon>Ceratopteris</taxon>
    </lineage>
</organism>
<comment type="caution">
    <text evidence="2">The sequence shown here is derived from an EMBL/GenBank/DDBJ whole genome shotgun (WGS) entry which is preliminary data.</text>
</comment>
<evidence type="ECO:0000256" key="1">
    <source>
        <dbReference type="SAM" id="MobiDB-lite"/>
    </source>
</evidence>